<dbReference type="GO" id="GO:0006520">
    <property type="term" value="P:amino acid metabolic process"/>
    <property type="evidence" value="ECO:0007669"/>
    <property type="project" value="InterPro"/>
</dbReference>
<evidence type="ECO:0000256" key="7">
    <source>
        <dbReference type="HAMAP-Rule" id="MF_00001"/>
    </source>
</evidence>
<feature type="binding site" evidence="7">
    <location>
        <position position="293"/>
    </location>
    <ligand>
        <name>carbamoyl phosphate</name>
        <dbReference type="ChEBI" id="CHEBI:58228"/>
    </ligand>
</feature>
<comment type="function">
    <text evidence="5 7">Catalyzes the condensation of carbamoyl phosphate and aspartate to form carbamoyl aspartate and inorganic phosphate, the committed step in the de novo pyrimidine nucleotide biosynthesis pathway.</text>
</comment>
<dbReference type="EC" id="2.1.3.2" evidence="7"/>
<name>H1LIH3_9LACO</name>
<feature type="binding site" evidence="7">
    <location>
        <position position="84"/>
    </location>
    <ligand>
        <name>carbamoyl phosphate</name>
        <dbReference type="ChEBI" id="CHEBI:58228"/>
    </ligand>
</feature>
<evidence type="ECO:0000256" key="6">
    <source>
        <dbReference type="ARBA" id="ARBA00048859"/>
    </source>
</evidence>
<dbReference type="GO" id="GO:0004070">
    <property type="term" value="F:aspartate carbamoyltransferase activity"/>
    <property type="evidence" value="ECO:0007669"/>
    <property type="project" value="UniProtKB-UniRule"/>
</dbReference>
<dbReference type="UniPathway" id="UPA00070">
    <property type="reaction ID" value="UER00116"/>
</dbReference>
<dbReference type="PANTHER" id="PTHR45753:SF6">
    <property type="entry name" value="ASPARTATE CARBAMOYLTRANSFERASE"/>
    <property type="match status" value="1"/>
</dbReference>
<keyword evidence="4 7" id="KW-0665">Pyrimidine biosynthesis</keyword>
<feature type="binding site" evidence="7">
    <location>
        <position position="292"/>
    </location>
    <ligand>
        <name>carbamoyl phosphate</name>
        <dbReference type="ChEBI" id="CHEBI:58228"/>
    </ligand>
</feature>
<organism evidence="10 11">
    <name type="scientific">Lentilactobacillus kisonensis F0435</name>
    <dbReference type="NCBI Taxonomy" id="797516"/>
    <lineage>
        <taxon>Bacteria</taxon>
        <taxon>Bacillati</taxon>
        <taxon>Bacillota</taxon>
        <taxon>Bacilli</taxon>
        <taxon>Lactobacillales</taxon>
        <taxon>Lactobacillaceae</taxon>
        <taxon>Lentilactobacillus</taxon>
    </lineage>
</organism>
<dbReference type="Pfam" id="PF00185">
    <property type="entry name" value="OTCace"/>
    <property type="match status" value="1"/>
</dbReference>
<evidence type="ECO:0000313" key="11">
    <source>
        <dbReference type="Proteomes" id="UP000005025"/>
    </source>
</evidence>
<comment type="pathway">
    <text evidence="1 7">Pyrimidine metabolism; UMP biosynthesis via de novo pathway; (S)-dihydroorotate from bicarbonate: step 2/3.</text>
</comment>
<comment type="similarity">
    <text evidence="2 7">Belongs to the aspartate/ornithine carbamoyltransferase superfamily. ATCase family.</text>
</comment>
<evidence type="ECO:0000256" key="4">
    <source>
        <dbReference type="ARBA" id="ARBA00022975"/>
    </source>
</evidence>
<dbReference type="Pfam" id="PF02729">
    <property type="entry name" value="OTCace_N"/>
    <property type="match status" value="1"/>
</dbReference>
<feature type="binding site" evidence="7">
    <location>
        <position position="167"/>
    </location>
    <ligand>
        <name>carbamoyl phosphate</name>
        <dbReference type="ChEBI" id="CHEBI:58228"/>
    </ligand>
</feature>
<dbReference type="STRING" id="797516.HMPREF9104_02414"/>
<dbReference type="Proteomes" id="UP000005025">
    <property type="component" value="Unassembled WGS sequence"/>
</dbReference>
<dbReference type="HAMAP" id="MF_00001">
    <property type="entry name" value="Asp_carb_tr"/>
    <property type="match status" value="1"/>
</dbReference>
<dbReference type="PANTHER" id="PTHR45753">
    <property type="entry name" value="ORNITHINE CARBAMOYLTRANSFERASE, MITOCHONDRIAL"/>
    <property type="match status" value="1"/>
</dbReference>
<feature type="binding site" evidence="7">
    <location>
        <position position="112"/>
    </location>
    <ligand>
        <name>L-aspartate</name>
        <dbReference type="ChEBI" id="CHEBI:29991"/>
    </ligand>
</feature>
<dbReference type="Gene3D" id="3.40.50.1370">
    <property type="entry name" value="Aspartate/ornithine carbamoyltransferase"/>
    <property type="match status" value="2"/>
</dbReference>
<gene>
    <name evidence="7" type="primary">pyrB</name>
    <name evidence="10" type="ORF">HMPREF9104_02414</name>
</gene>
<evidence type="ECO:0000256" key="3">
    <source>
        <dbReference type="ARBA" id="ARBA00022679"/>
    </source>
</evidence>
<dbReference type="SUPFAM" id="SSF53671">
    <property type="entry name" value="Aspartate/ornithine carbamoyltransferase"/>
    <property type="match status" value="1"/>
</dbReference>
<evidence type="ECO:0000259" key="8">
    <source>
        <dbReference type="Pfam" id="PF00185"/>
    </source>
</evidence>
<dbReference type="PRINTS" id="PR00100">
    <property type="entry name" value="AOTCASE"/>
</dbReference>
<reference evidence="10 11" key="1">
    <citation type="submission" date="2011-09" db="EMBL/GenBank/DDBJ databases">
        <authorList>
            <person name="Weinstock G."/>
            <person name="Sodergren E."/>
            <person name="Clifton S."/>
            <person name="Fulton L."/>
            <person name="Fulton B."/>
            <person name="Courtney L."/>
            <person name="Fronick C."/>
            <person name="Harrison M."/>
            <person name="Strong C."/>
            <person name="Farmer C."/>
            <person name="Delahaunty K."/>
            <person name="Markovic C."/>
            <person name="Hall O."/>
            <person name="Minx P."/>
            <person name="Tomlinson C."/>
            <person name="Mitreva M."/>
            <person name="Hou S."/>
            <person name="Chen J."/>
            <person name="Wollam A."/>
            <person name="Pepin K.H."/>
            <person name="Johnson M."/>
            <person name="Bhonagiri V."/>
            <person name="Zhang X."/>
            <person name="Suruliraj S."/>
            <person name="Warren W."/>
            <person name="Chinwalla A."/>
            <person name="Mardis E.R."/>
            <person name="Wilson R.K."/>
        </authorList>
    </citation>
    <scope>NUCLEOTIDE SEQUENCE [LARGE SCALE GENOMIC DNA]</scope>
    <source>
        <strain evidence="10 11">F0435</strain>
    </source>
</reference>
<evidence type="ECO:0000259" key="9">
    <source>
        <dbReference type="Pfam" id="PF02729"/>
    </source>
</evidence>
<dbReference type="NCBIfam" id="NF002032">
    <property type="entry name" value="PRK00856.1"/>
    <property type="match status" value="1"/>
</dbReference>
<dbReference type="GO" id="GO:0005829">
    <property type="term" value="C:cytosol"/>
    <property type="evidence" value="ECO:0007669"/>
    <property type="project" value="TreeGrafter"/>
</dbReference>
<dbReference type="PROSITE" id="PS00097">
    <property type="entry name" value="CARBAMOYLTRANSFERASE"/>
    <property type="match status" value="1"/>
</dbReference>
<keyword evidence="3 7" id="KW-0808">Transferase</keyword>
<dbReference type="InterPro" id="IPR036901">
    <property type="entry name" value="Asp/Orn_carbamoylTrfase_sf"/>
</dbReference>
<dbReference type="InterPro" id="IPR002082">
    <property type="entry name" value="Asp_carbamoyltransf"/>
</dbReference>
<dbReference type="GO" id="GO:0006207">
    <property type="term" value="P:'de novo' pyrimidine nucleobase biosynthetic process"/>
    <property type="evidence" value="ECO:0007669"/>
    <property type="project" value="InterPro"/>
</dbReference>
<dbReference type="NCBIfam" id="TIGR00670">
    <property type="entry name" value="asp_carb_tr"/>
    <property type="match status" value="1"/>
</dbReference>
<comment type="caution">
    <text evidence="10">The sequence shown here is derived from an EMBL/GenBank/DDBJ whole genome shotgun (WGS) entry which is preliminary data.</text>
</comment>
<protein>
    <recommendedName>
        <fullName evidence="7">Aspartate carbamoyltransferase</fullName>
        <ecNumber evidence="7">2.1.3.2</ecNumber>
    </recommendedName>
    <alternativeName>
        <fullName evidence="7">Aspartate transcarbamylase</fullName>
        <shortName evidence="7">ATCase</shortName>
    </alternativeName>
</protein>
<dbReference type="InterPro" id="IPR006132">
    <property type="entry name" value="Asp/Orn_carbamoyltranf_P-bd"/>
</dbReference>
<dbReference type="EMBL" id="AGRJ01000210">
    <property type="protein sequence ID" value="EHO49763.1"/>
    <property type="molecule type" value="Genomic_DNA"/>
</dbReference>
<dbReference type="HOGENOM" id="CLU_043846_2_1_9"/>
<evidence type="ECO:0000256" key="2">
    <source>
        <dbReference type="ARBA" id="ARBA00008896"/>
    </source>
</evidence>
<evidence type="ECO:0000256" key="5">
    <source>
        <dbReference type="ARBA" id="ARBA00043884"/>
    </source>
</evidence>
<feature type="domain" description="Aspartate/ornithine carbamoyltransferase Asp/Orn-binding" evidence="8">
    <location>
        <begin position="183"/>
        <end position="329"/>
    </location>
</feature>
<dbReference type="GO" id="GO:0016597">
    <property type="term" value="F:amino acid binding"/>
    <property type="evidence" value="ECO:0007669"/>
    <property type="project" value="InterPro"/>
</dbReference>
<comment type="catalytic activity">
    <reaction evidence="6 7">
        <text>carbamoyl phosphate + L-aspartate = N-carbamoyl-L-aspartate + phosphate + H(+)</text>
        <dbReference type="Rhea" id="RHEA:20013"/>
        <dbReference type="ChEBI" id="CHEBI:15378"/>
        <dbReference type="ChEBI" id="CHEBI:29991"/>
        <dbReference type="ChEBI" id="CHEBI:32814"/>
        <dbReference type="ChEBI" id="CHEBI:43474"/>
        <dbReference type="ChEBI" id="CHEBI:58228"/>
        <dbReference type="EC" id="2.1.3.2"/>
    </reaction>
</comment>
<dbReference type="InterPro" id="IPR006131">
    <property type="entry name" value="Asp_carbamoyltransf_Asp/Orn-bd"/>
</dbReference>
<feature type="binding site" evidence="7">
    <location>
        <position position="85"/>
    </location>
    <ligand>
        <name>carbamoyl phosphate</name>
        <dbReference type="ChEBI" id="CHEBI:58228"/>
    </ligand>
</feature>
<evidence type="ECO:0000256" key="1">
    <source>
        <dbReference type="ARBA" id="ARBA00004852"/>
    </source>
</evidence>
<comment type="subunit">
    <text evidence="7">Heterododecamer (2C3:3R2) of six catalytic PyrB chains organized as two trimers (C3), and six regulatory PyrI chains organized as three dimers (R2).</text>
</comment>
<feature type="binding site" evidence="7">
    <location>
        <position position="164"/>
    </location>
    <ligand>
        <name>carbamoyl phosphate</name>
        <dbReference type="ChEBI" id="CHEBI:58228"/>
    </ligand>
</feature>
<dbReference type="AlphaFoldDB" id="H1LIH3"/>
<proteinExistence type="inferred from homology"/>
<evidence type="ECO:0000313" key="10">
    <source>
        <dbReference type="EMBL" id="EHO49763.1"/>
    </source>
</evidence>
<dbReference type="FunFam" id="3.40.50.1370:FF:000011">
    <property type="entry name" value="Aspartate carbamoyltransferase"/>
    <property type="match status" value="1"/>
</dbReference>
<dbReference type="InterPro" id="IPR006130">
    <property type="entry name" value="Asp/Orn_carbamoylTrfase"/>
</dbReference>
<sequence length="341" mass="38685">MWFHPTTGALCEHGKALLLFLRRNLMMMQITKPVSFENVVSMEDLSAQDVLSFIHEASDFKAGKQIELKRPVYAANLFFESSTRTHTSFEMAERKLGLQVVNFDPSNSSLSKGESMGDTIKTFQAIGVDVMAIRDRKNEYYKDLIADPNVHVGIANGGDGSGQHPSQSLLDMMTIYEEFGHFEGLKVAIVGDLTHSRVARSNMEVLTMLGAHVYFGGPKKWYTEEFAKYGEWLPIDELVSQMDVMMFLRVQHERIADDENGAFSAEKYHAMYGLTEDREQMMPEHSIIMHPAPVNRGVEIADSLVECDKSRIFPQMANGVFVRMAIMTSLLRYRDLVKEEY</sequence>
<dbReference type="PRINTS" id="PR00101">
    <property type="entry name" value="ATCASE"/>
</dbReference>
<feature type="domain" description="Aspartate/ornithine carbamoyltransferase carbamoyl-P binding" evidence="9">
    <location>
        <begin position="38"/>
        <end position="177"/>
    </location>
</feature>
<dbReference type="PATRIC" id="fig|797516.3.peg.2163"/>
<feature type="binding site" evidence="7">
    <location>
        <position position="197"/>
    </location>
    <ligand>
        <name>L-aspartate</name>
        <dbReference type="ChEBI" id="CHEBI:29991"/>
    </ligand>
</feature>
<accession>H1LIH3</accession>
<feature type="binding site" evidence="7">
    <location>
        <position position="134"/>
    </location>
    <ligand>
        <name>carbamoyl phosphate</name>
        <dbReference type="ChEBI" id="CHEBI:58228"/>
    </ligand>
</feature>
<feature type="binding site" evidence="7">
    <location>
        <position position="249"/>
    </location>
    <ligand>
        <name>L-aspartate</name>
        <dbReference type="ChEBI" id="CHEBI:29991"/>
    </ligand>
</feature>
<dbReference type="GO" id="GO:0044205">
    <property type="term" value="P:'de novo' UMP biosynthetic process"/>
    <property type="evidence" value="ECO:0007669"/>
    <property type="project" value="UniProtKB-UniRule"/>
</dbReference>